<feature type="modified residue" description="Phosphotyrosine; by PKDCC" evidence="15">
    <location>
        <position position="365"/>
    </location>
</feature>
<keyword evidence="2" id="KW-0645">Protease</keyword>
<comment type="similarity">
    <text evidence="1">Belongs to the peptidase M10A family.</text>
</comment>
<protein>
    <recommendedName>
        <fullName evidence="19">Peptidase metallopeptidase domain-containing protein</fullName>
    </recommendedName>
</protein>
<feature type="region of interest" description="Disordered" evidence="17">
    <location>
        <begin position="259"/>
        <end position="279"/>
    </location>
</feature>
<feature type="binding site" evidence="14">
    <location>
        <position position="192"/>
    </location>
    <ligand>
        <name>Ca(2+)</name>
        <dbReference type="ChEBI" id="CHEBI:29108"/>
        <label>3</label>
    </ligand>
</feature>
<dbReference type="CDD" id="cd04278">
    <property type="entry name" value="ZnMc_MMP"/>
    <property type="match status" value="1"/>
</dbReference>
<evidence type="ECO:0000256" key="18">
    <source>
        <dbReference type="SAM" id="SignalP"/>
    </source>
</evidence>
<evidence type="ECO:0000256" key="13">
    <source>
        <dbReference type="PIRSR" id="PIRSR001191-2"/>
    </source>
</evidence>
<keyword evidence="7 13" id="KW-0862">Zinc</keyword>
<keyword evidence="8 14" id="KW-0106">Calcium</keyword>
<dbReference type="GO" id="GO:0031012">
    <property type="term" value="C:extracellular matrix"/>
    <property type="evidence" value="ECO:0007669"/>
    <property type="project" value="InterPro"/>
</dbReference>
<evidence type="ECO:0000259" key="19">
    <source>
        <dbReference type="SMART" id="SM00235"/>
    </source>
</evidence>
<dbReference type="PROSITE" id="PS51642">
    <property type="entry name" value="HEMOPEXIN_2"/>
    <property type="match status" value="3"/>
</dbReference>
<dbReference type="GO" id="GO:0006508">
    <property type="term" value="P:proteolysis"/>
    <property type="evidence" value="ECO:0007669"/>
    <property type="project" value="UniProtKB-KW"/>
</dbReference>
<comment type="cofactor">
    <cofactor evidence="14">
        <name>Ca(2+)</name>
        <dbReference type="ChEBI" id="CHEBI:29108"/>
    </cofactor>
    <text evidence="14">Can bind about 5 Ca(2+) ions per subunit.</text>
</comment>
<feature type="repeat" description="Hemopexin" evidence="16">
    <location>
        <begin position="372"/>
        <end position="420"/>
    </location>
</feature>
<evidence type="ECO:0000256" key="6">
    <source>
        <dbReference type="ARBA" id="ARBA00022801"/>
    </source>
</evidence>
<evidence type="ECO:0000256" key="17">
    <source>
        <dbReference type="SAM" id="MobiDB-lite"/>
    </source>
</evidence>
<feature type="binding site" description="in inhibited form" evidence="14">
    <location>
        <position position="87"/>
    </location>
    <ligand>
        <name>Zn(2+)</name>
        <dbReference type="ChEBI" id="CHEBI:29105"/>
        <label>2</label>
        <note>catalytic</note>
    </ligand>
</feature>
<gene>
    <name evidence="20" type="ORF">SKAU_G00099240</name>
</gene>
<dbReference type="PRINTS" id="PR00138">
    <property type="entry name" value="MATRIXIN"/>
</dbReference>
<evidence type="ECO:0000256" key="9">
    <source>
        <dbReference type="ARBA" id="ARBA00023049"/>
    </source>
</evidence>
<evidence type="ECO:0000256" key="5">
    <source>
        <dbReference type="ARBA" id="ARBA00022737"/>
    </source>
</evidence>
<dbReference type="GO" id="GO:0004222">
    <property type="term" value="F:metalloendopeptidase activity"/>
    <property type="evidence" value="ECO:0007669"/>
    <property type="project" value="InterPro"/>
</dbReference>
<dbReference type="GO" id="GO:0030574">
    <property type="term" value="P:collagen catabolic process"/>
    <property type="evidence" value="ECO:0007669"/>
    <property type="project" value="TreeGrafter"/>
</dbReference>
<comment type="caution">
    <text evidence="20">The sequence shown here is derived from an EMBL/GenBank/DDBJ whole genome shotgun (WGS) entry which is preliminary data.</text>
</comment>
<evidence type="ECO:0000256" key="1">
    <source>
        <dbReference type="ARBA" id="ARBA00010370"/>
    </source>
</evidence>
<feature type="binding site" evidence="14">
    <location>
        <position position="290"/>
    </location>
    <ligand>
        <name>Ca(2+)</name>
        <dbReference type="ChEBI" id="CHEBI:29108"/>
        <label>4</label>
    </ligand>
</feature>
<feature type="binding site" evidence="14">
    <location>
        <position position="173"/>
    </location>
    <ligand>
        <name>Ca(2+)</name>
        <dbReference type="ChEBI" id="CHEBI:29108"/>
        <label>3</label>
    </ligand>
</feature>
<feature type="binding site" evidence="14">
    <location>
        <position position="336"/>
    </location>
    <ligand>
        <name>Ca(2+)</name>
        <dbReference type="ChEBI" id="CHEBI:29108"/>
        <label>5</label>
    </ligand>
</feature>
<feature type="binding site" evidence="14">
    <location>
        <position position="195"/>
    </location>
    <ligand>
        <name>Ca(2+)</name>
        <dbReference type="ChEBI" id="CHEBI:29108"/>
        <label>1</label>
    </ligand>
</feature>
<organism evidence="20 21">
    <name type="scientific">Synaphobranchus kaupii</name>
    <name type="common">Kaup's arrowtooth eel</name>
    <dbReference type="NCBI Taxonomy" id="118154"/>
    <lineage>
        <taxon>Eukaryota</taxon>
        <taxon>Metazoa</taxon>
        <taxon>Chordata</taxon>
        <taxon>Craniata</taxon>
        <taxon>Vertebrata</taxon>
        <taxon>Euteleostomi</taxon>
        <taxon>Actinopterygii</taxon>
        <taxon>Neopterygii</taxon>
        <taxon>Teleostei</taxon>
        <taxon>Anguilliformes</taxon>
        <taxon>Synaphobranchidae</taxon>
        <taxon>Synaphobranchus</taxon>
    </lineage>
</organism>
<keyword evidence="3 13" id="KW-0479">Metal-binding</keyword>
<dbReference type="InterPro" id="IPR036365">
    <property type="entry name" value="PGBD-like_sf"/>
</dbReference>
<sequence length="469" mass="52482">MGYLSLGMLLSAVVCALSAVIDRHKVTKATNYLEKFGYLQPSLDLRGKGYQKEEIAGALRVFQKVTDLPVTGKIDKATLAMMRQPRCGIEDPFNQKSLKYRVMGYWRKKNLSYRIYNYTPDMGQAKTRSAIRAAFKYWSDTSPLSFREVLGGRADIKISFHKKDGSCPVPFDGPGQILAHADAPESGLVHFDGAEFWTEGKHYGTNLRIVAAHEIGHAMGLGHSQYSSALMGAVYSGYRADFRLHPDDLQGIQALYGKPEASAPKTNPSAAAPSAGKGDGKIDPCSASLDAIMFGPFRKTFAFSGQYVWAVSDKGYNKPIRIGLLWKSLPGNLNAAVHSPRTDKTYFLKGDKLWRYKGFRLDPGYPKSILIPPNVDAALYFELNKKLLFFKGSSYWQWDELSSTTFNTRPKPTSELFPGVPSYLDAALAWTNSNIYFFKGDKYWRINKQLKVESGYPLSTAEHWMRCDE</sequence>
<dbReference type="Proteomes" id="UP001152622">
    <property type="component" value="Chromosome 3"/>
</dbReference>
<dbReference type="PIRSF" id="PIRSF001191">
    <property type="entry name" value="Peptidase_M10A_matrix"/>
    <property type="match status" value="1"/>
</dbReference>
<feature type="binding site" evidence="13">
    <location>
        <position position="217"/>
    </location>
    <ligand>
        <name>Zn(2+)</name>
        <dbReference type="ChEBI" id="CHEBI:29105"/>
        <label>2</label>
        <note>catalytic</note>
    </ligand>
</feature>
<dbReference type="Pfam" id="PF00413">
    <property type="entry name" value="Peptidase_M10"/>
    <property type="match status" value="1"/>
</dbReference>
<feature type="binding site" evidence="14">
    <location>
        <position position="292"/>
    </location>
    <ligand>
        <name>Ca(2+)</name>
        <dbReference type="ChEBI" id="CHEBI:29108"/>
        <label>5</label>
    </ligand>
</feature>
<dbReference type="SUPFAM" id="SSF50923">
    <property type="entry name" value="Hemopexin-like domain"/>
    <property type="match status" value="1"/>
</dbReference>
<reference evidence="20" key="1">
    <citation type="journal article" date="2023" name="Science">
        <title>Genome structures resolve the early diversification of teleost fishes.</title>
        <authorList>
            <person name="Parey E."/>
            <person name="Louis A."/>
            <person name="Montfort J."/>
            <person name="Bouchez O."/>
            <person name="Roques C."/>
            <person name="Iampietro C."/>
            <person name="Lluch J."/>
            <person name="Castinel A."/>
            <person name="Donnadieu C."/>
            <person name="Desvignes T."/>
            <person name="Floi Bucao C."/>
            <person name="Jouanno E."/>
            <person name="Wen M."/>
            <person name="Mejri S."/>
            <person name="Dirks R."/>
            <person name="Jansen H."/>
            <person name="Henkel C."/>
            <person name="Chen W.J."/>
            <person name="Zahm M."/>
            <person name="Cabau C."/>
            <person name="Klopp C."/>
            <person name="Thompson A.W."/>
            <person name="Robinson-Rechavi M."/>
            <person name="Braasch I."/>
            <person name="Lecointre G."/>
            <person name="Bobe J."/>
            <person name="Postlethwait J.H."/>
            <person name="Berthelot C."/>
            <person name="Roest Crollius H."/>
            <person name="Guiguen Y."/>
        </authorList>
    </citation>
    <scope>NUCLEOTIDE SEQUENCE</scope>
    <source>
        <strain evidence="20">WJC10195</strain>
    </source>
</reference>
<feature type="binding site" evidence="14">
    <location>
        <position position="231"/>
    </location>
    <ligand>
        <name>Zn(2+)</name>
        <dbReference type="ChEBI" id="CHEBI:29105"/>
        <label>2</label>
        <note>catalytic</note>
    </ligand>
</feature>
<feature type="binding site" evidence="14">
    <location>
        <position position="172"/>
    </location>
    <ligand>
        <name>Ca(2+)</name>
        <dbReference type="ChEBI" id="CHEBI:29108"/>
        <label>3</label>
    </ligand>
</feature>
<dbReference type="InterPro" id="IPR033739">
    <property type="entry name" value="M10A_MMP"/>
</dbReference>
<feature type="signal peptide" evidence="18">
    <location>
        <begin position="1"/>
        <end position="18"/>
    </location>
</feature>
<dbReference type="InterPro" id="IPR006026">
    <property type="entry name" value="Peptidase_Metallo"/>
</dbReference>
<dbReference type="GO" id="GO:0008270">
    <property type="term" value="F:zinc ion binding"/>
    <property type="evidence" value="ECO:0007669"/>
    <property type="project" value="InterPro"/>
</dbReference>
<feature type="binding site" evidence="14">
    <location>
        <position position="425"/>
    </location>
    <ligand>
        <name>Ca(2+)</name>
        <dbReference type="ChEBI" id="CHEBI:29108"/>
        <label>4</label>
    </ligand>
</feature>
<keyword evidence="21" id="KW-1185">Reference proteome</keyword>
<feature type="binding site" evidence="14">
    <location>
        <position position="195"/>
    </location>
    <ligand>
        <name>Ca(2+)</name>
        <dbReference type="ChEBI" id="CHEBI:29108"/>
        <label>3</label>
    </ligand>
</feature>
<dbReference type="PANTHER" id="PTHR10201">
    <property type="entry name" value="MATRIX METALLOPROTEINASE"/>
    <property type="match status" value="1"/>
</dbReference>
<dbReference type="GO" id="GO:0005615">
    <property type="term" value="C:extracellular space"/>
    <property type="evidence" value="ECO:0007669"/>
    <property type="project" value="TreeGrafter"/>
</dbReference>
<evidence type="ECO:0000256" key="12">
    <source>
        <dbReference type="PIRSR" id="PIRSR001191-1"/>
    </source>
</evidence>
<evidence type="ECO:0000256" key="2">
    <source>
        <dbReference type="ARBA" id="ARBA00022670"/>
    </source>
</evidence>
<evidence type="ECO:0000256" key="11">
    <source>
        <dbReference type="ARBA" id="ARBA00023157"/>
    </source>
</evidence>
<dbReference type="InterPro" id="IPR036375">
    <property type="entry name" value="Hemopexin-like_dom_sf"/>
</dbReference>
<name>A0A9Q1FY82_SYNKA</name>
<dbReference type="InterPro" id="IPR018486">
    <property type="entry name" value="Hemopexin_CS"/>
</dbReference>
<feature type="chain" id="PRO_5040302383" description="Peptidase metallopeptidase domain-containing protein" evidence="18">
    <location>
        <begin position="19"/>
        <end position="469"/>
    </location>
</feature>
<dbReference type="Gene3D" id="2.110.10.10">
    <property type="entry name" value="Hemopexin-like domain"/>
    <property type="match status" value="2"/>
</dbReference>
<dbReference type="SUPFAM" id="SSF47090">
    <property type="entry name" value="PGBD-like"/>
    <property type="match status" value="1"/>
</dbReference>
<comment type="cofactor">
    <cofactor evidence="14">
        <name>Zn(2+)</name>
        <dbReference type="ChEBI" id="CHEBI:29105"/>
    </cofactor>
    <text evidence="14">Binds 2 Zn(2+) ions per subunit.</text>
</comment>
<proteinExistence type="inferred from homology"/>
<evidence type="ECO:0000256" key="3">
    <source>
        <dbReference type="ARBA" id="ARBA00022723"/>
    </source>
</evidence>
<feature type="active site" evidence="12">
    <location>
        <position position="214"/>
    </location>
</feature>
<evidence type="ECO:0000256" key="7">
    <source>
        <dbReference type="ARBA" id="ARBA00022833"/>
    </source>
</evidence>
<keyword evidence="5" id="KW-0677">Repeat</keyword>
<feature type="domain" description="Peptidase metallopeptidase" evidence="19">
    <location>
        <begin position="102"/>
        <end position="258"/>
    </location>
</feature>
<feature type="binding site" evidence="14">
    <location>
        <position position="190"/>
    </location>
    <ligand>
        <name>Zn(2+)</name>
        <dbReference type="ChEBI" id="CHEBI:29105"/>
        <label>1</label>
    </ligand>
</feature>
<dbReference type="CDD" id="cd00094">
    <property type="entry name" value="HX"/>
    <property type="match status" value="1"/>
</dbReference>
<feature type="binding site" evidence="14">
    <location>
        <position position="378"/>
    </location>
    <ligand>
        <name>Ca(2+)</name>
        <dbReference type="ChEBI" id="CHEBI:29108"/>
        <label>5</label>
    </ligand>
</feature>
<feature type="binding site" evidence="14">
    <location>
        <position position="180"/>
    </location>
    <ligand>
        <name>Zn(2+)</name>
        <dbReference type="ChEBI" id="CHEBI:29105"/>
        <label>1</label>
    </ligand>
</feature>
<dbReference type="PROSITE" id="PS00024">
    <property type="entry name" value="HEMOPEXIN"/>
    <property type="match status" value="1"/>
</dbReference>
<dbReference type="GO" id="GO:0030198">
    <property type="term" value="P:extracellular matrix organization"/>
    <property type="evidence" value="ECO:0007669"/>
    <property type="project" value="TreeGrafter"/>
</dbReference>
<keyword evidence="10" id="KW-0865">Zymogen</keyword>
<dbReference type="SUPFAM" id="SSF55486">
    <property type="entry name" value="Metalloproteases ('zincins'), catalytic domain"/>
    <property type="match status" value="1"/>
</dbReference>
<keyword evidence="11" id="KW-1015">Disulfide bond</keyword>
<dbReference type="InterPro" id="IPR002477">
    <property type="entry name" value="Peptidoglycan-bd-like"/>
</dbReference>
<evidence type="ECO:0000256" key="15">
    <source>
        <dbReference type="PIRSR" id="PIRSR621190-4"/>
    </source>
</evidence>
<dbReference type="InterPro" id="IPR001818">
    <property type="entry name" value="Pept_M10_metallopeptidase"/>
</dbReference>
<feature type="repeat" description="Hemopexin" evidence="16">
    <location>
        <begin position="330"/>
        <end position="368"/>
    </location>
</feature>
<dbReference type="Pfam" id="PF01471">
    <property type="entry name" value="PG_binding_1"/>
    <property type="match status" value="1"/>
</dbReference>
<feature type="binding site" evidence="13">
    <location>
        <position position="223"/>
    </location>
    <ligand>
        <name>Zn(2+)</name>
        <dbReference type="ChEBI" id="CHEBI:29105"/>
        <label>2</label>
        <note>catalytic</note>
    </ligand>
</feature>
<dbReference type="SMART" id="SM00120">
    <property type="entry name" value="HX"/>
    <property type="match status" value="4"/>
</dbReference>
<dbReference type="Pfam" id="PF00045">
    <property type="entry name" value="Hemopexin"/>
    <property type="match status" value="3"/>
</dbReference>
<feature type="repeat" description="Hemopexin" evidence="16">
    <location>
        <begin position="421"/>
        <end position="467"/>
    </location>
</feature>
<dbReference type="OrthoDB" id="406838at2759"/>
<keyword evidence="4 18" id="KW-0732">Signal</keyword>
<evidence type="ECO:0000313" key="20">
    <source>
        <dbReference type="EMBL" id="KAJ8369896.1"/>
    </source>
</evidence>
<keyword evidence="6" id="KW-0378">Hydrolase</keyword>
<dbReference type="FunFam" id="3.40.390.10:FF:000091">
    <property type="entry name" value="Matrix metalloproteinase-16-like Protein"/>
    <property type="match status" value="1"/>
</dbReference>
<evidence type="ECO:0000256" key="16">
    <source>
        <dbReference type="PROSITE-ProRule" id="PRU01011"/>
    </source>
</evidence>
<feature type="binding site" evidence="13">
    <location>
        <position position="213"/>
    </location>
    <ligand>
        <name>Zn(2+)</name>
        <dbReference type="ChEBI" id="CHEBI:29105"/>
        <label>2</label>
        <note>catalytic</note>
    </ligand>
</feature>
<keyword evidence="9" id="KW-0482">Metalloprotease</keyword>
<dbReference type="AlphaFoldDB" id="A0A9Q1FY82"/>
<dbReference type="EMBL" id="JAINUF010000003">
    <property type="protein sequence ID" value="KAJ8369896.1"/>
    <property type="molecule type" value="Genomic_DNA"/>
</dbReference>
<dbReference type="SMART" id="SM00235">
    <property type="entry name" value="ZnMc"/>
    <property type="match status" value="1"/>
</dbReference>
<evidence type="ECO:0000256" key="8">
    <source>
        <dbReference type="ARBA" id="ARBA00022837"/>
    </source>
</evidence>
<evidence type="ECO:0000313" key="21">
    <source>
        <dbReference type="Proteomes" id="UP001152622"/>
    </source>
</evidence>
<feature type="binding site" evidence="14">
    <location>
        <position position="121"/>
    </location>
    <ligand>
        <name>Ca(2+)</name>
        <dbReference type="ChEBI" id="CHEBI:29108"/>
        <label>1</label>
    </ligand>
</feature>
<dbReference type="Gene3D" id="3.40.390.10">
    <property type="entry name" value="Collagenase (Catalytic Domain)"/>
    <property type="match status" value="1"/>
</dbReference>
<evidence type="ECO:0000256" key="10">
    <source>
        <dbReference type="ARBA" id="ARBA00023145"/>
    </source>
</evidence>
<evidence type="ECO:0000256" key="4">
    <source>
        <dbReference type="ARBA" id="ARBA00022729"/>
    </source>
</evidence>
<evidence type="ECO:0000256" key="14">
    <source>
        <dbReference type="PIRSR" id="PIRSR621190-2"/>
    </source>
</evidence>
<dbReference type="PANTHER" id="PTHR10201:SF166">
    <property type="entry name" value="MATRIX METALLOPROTEINASE-19"/>
    <property type="match status" value="1"/>
</dbReference>
<accession>A0A9Q1FY82</accession>
<feature type="binding site" evidence="14">
    <location>
        <position position="155"/>
    </location>
    <ligand>
        <name>Ca(2+)</name>
        <dbReference type="ChEBI" id="CHEBI:29108"/>
        <label>2</label>
    </ligand>
</feature>
<dbReference type="InterPro" id="IPR024079">
    <property type="entry name" value="MetalloPept_cat_dom_sf"/>
</dbReference>
<dbReference type="InterPro" id="IPR021190">
    <property type="entry name" value="Pept_M10A"/>
</dbReference>
<dbReference type="InterPro" id="IPR018487">
    <property type="entry name" value="Hemopexin-like_repeat"/>
</dbReference>
<dbReference type="FunFam" id="2.110.10.10:FF:000008">
    <property type="entry name" value="Matrix metallopeptidase 19"/>
    <property type="match status" value="1"/>
</dbReference>
<dbReference type="InterPro" id="IPR000585">
    <property type="entry name" value="Hemopexin-like_dom"/>
</dbReference>